<proteinExistence type="predicted"/>
<feature type="transmembrane region" description="Helical" evidence="1">
    <location>
        <begin position="130"/>
        <end position="151"/>
    </location>
</feature>
<dbReference type="EMBL" id="JAUEPR010000002">
    <property type="protein sequence ID" value="KAK0489070.1"/>
    <property type="molecule type" value="Genomic_DNA"/>
</dbReference>
<keyword evidence="1" id="KW-0472">Membrane</keyword>
<feature type="transmembrane region" description="Helical" evidence="1">
    <location>
        <begin position="250"/>
        <end position="272"/>
    </location>
</feature>
<feature type="transmembrane region" description="Helical" evidence="1">
    <location>
        <begin position="33"/>
        <end position="52"/>
    </location>
</feature>
<reference evidence="3" key="1">
    <citation type="submission" date="2023-06" db="EMBL/GenBank/DDBJ databases">
        <authorList>
            <consortium name="Lawrence Berkeley National Laboratory"/>
            <person name="Ahrendt S."/>
            <person name="Sahu N."/>
            <person name="Indic B."/>
            <person name="Wong-Bajracharya J."/>
            <person name="Merenyi Z."/>
            <person name="Ke H.-M."/>
            <person name="Monk M."/>
            <person name="Kocsube S."/>
            <person name="Drula E."/>
            <person name="Lipzen A."/>
            <person name="Balint B."/>
            <person name="Henrissat B."/>
            <person name="Andreopoulos B."/>
            <person name="Martin F.M."/>
            <person name="Harder C.B."/>
            <person name="Rigling D."/>
            <person name="Ford K.L."/>
            <person name="Foster G.D."/>
            <person name="Pangilinan J."/>
            <person name="Papanicolaou A."/>
            <person name="Barry K."/>
            <person name="LaButti K."/>
            <person name="Viragh M."/>
            <person name="Koriabine M."/>
            <person name="Yan M."/>
            <person name="Riley R."/>
            <person name="Champramary S."/>
            <person name="Plett K.L."/>
            <person name="Tsai I.J."/>
            <person name="Slot J."/>
            <person name="Sipos G."/>
            <person name="Plett J."/>
            <person name="Nagy L.G."/>
            <person name="Grigoriev I.V."/>
        </authorList>
    </citation>
    <scope>NUCLEOTIDE SEQUENCE</scope>
    <source>
        <strain evidence="3">ICMP 16352</strain>
    </source>
</reference>
<evidence type="ECO:0000313" key="5">
    <source>
        <dbReference type="Proteomes" id="UP001175227"/>
    </source>
</evidence>
<keyword evidence="1" id="KW-0812">Transmembrane</keyword>
<comment type="caution">
    <text evidence="3">The sequence shown here is derived from an EMBL/GenBank/DDBJ whole genome shotgun (WGS) entry which is preliminary data.</text>
</comment>
<feature type="domain" description="WIF" evidence="2">
    <location>
        <begin position="375"/>
        <end position="424"/>
    </location>
</feature>
<dbReference type="Proteomes" id="UP001175227">
    <property type="component" value="Unassembled WGS sequence"/>
</dbReference>
<protein>
    <recommendedName>
        <fullName evidence="2">WIF domain-containing protein</fullName>
    </recommendedName>
</protein>
<accession>A0AA39NEN0</accession>
<sequence length="424" mass="49522">MSNDTLTDAEYDEVTAYWDCIAQSDRNPDIQGYAVRLSTYIANVCLAILMTWSHENLKTSVYVILMQAYTIFIATFISLWRKKLSIADAHFVFSITVSPLSLYLVYSTFRLMMRKSTTLYQRLGESKRWTAVWSTLMLVVWIILQCIIYAAPDYVFEGERCTTTTLEGWLFYRLISGVVIFEFASFFIPVLLFMYLLYSIRHCKDIYREYKRHQSKVVKWRFFRILQAPWTFVRSLTISNSVVVFQSHRWLVFFAAFIAYLSWAGDIGVWFVDMQELYDMLVHTLHEDEPNYQYTTRPEDDFDPLGFGQILAATIAIEPIYEVGKLSFHRRWDVWESIKHYPGSVWNGFVFIVTGHRNPWKKILKQREDSETEALVGSGIQVNPFSGEHAYAMISRKGSEGEQTYGFHGKVPSRGDSLGYQWSQ</sequence>
<feature type="transmembrane region" description="Helical" evidence="1">
    <location>
        <begin position="59"/>
        <end position="79"/>
    </location>
</feature>
<dbReference type="AlphaFoldDB" id="A0AA39NEN0"/>
<evidence type="ECO:0000313" key="4">
    <source>
        <dbReference type="EMBL" id="KAK0489070.1"/>
    </source>
</evidence>
<dbReference type="InterPro" id="IPR003306">
    <property type="entry name" value="WIF"/>
</dbReference>
<keyword evidence="1" id="KW-1133">Transmembrane helix</keyword>
<dbReference type="EMBL" id="JAUEPR010000103">
    <property type="protein sequence ID" value="KAK0464078.1"/>
    <property type="molecule type" value="Genomic_DNA"/>
</dbReference>
<feature type="transmembrane region" description="Helical" evidence="1">
    <location>
        <begin position="171"/>
        <end position="200"/>
    </location>
</feature>
<feature type="transmembrane region" description="Helical" evidence="1">
    <location>
        <begin position="91"/>
        <end position="109"/>
    </location>
</feature>
<evidence type="ECO:0000256" key="1">
    <source>
        <dbReference type="SAM" id="Phobius"/>
    </source>
</evidence>
<gene>
    <name evidence="4" type="ORF">IW261DRAFT_1443053</name>
    <name evidence="3" type="ORF">IW261DRAFT_1524886</name>
</gene>
<dbReference type="PROSITE" id="PS50814">
    <property type="entry name" value="WIF"/>
    <property type="match status" value="1"/>
</dbReference>
<evidence type="ECO:0000259" key="2">
    <source>
        <dbReference type="PROSITE" id="PS50814"/>
    </source>
</evidence>
<keyword evidence="5" id="KW-1185">Reference proteome</keyword>
<evidence type="ECO:0000313" key="3">
    <source>
        <dbReference type="EMBL" id="KAK0464078.1"/>
    </source>
</evidence>
<name>A0AA39NEN0_9AGAR</name>
<organism evidence="3 5">
    <name type="scientific">Armillaria novae-zelandiae</name>
    <dbReference type="NCBI Taxonomy" id="153914"/>
    <lineage>
        <taxon>Eukaryota</taxon>
        <taxon>Fungi</taxon>
        <taxon>Dikarya</taxon>
        <taxon>Basidiomycota</taxon>
        <taxon>Agaricomycotina</taxon>
        <taxon>Agaricomycetes</taxon>
        <taxon>Agaricomycetidae</taxon>
        <taxon>Agaricales</taxon>
        <taxon>Marasmiineae</taxon>
        <taxon>Physalacriaceae</taxon>
        <taxon>Armillaria</taxon>
    </lineage>
</organism>